<feature type="compositionally biased region" description="Basic residues" evidence="2">
    <location>
        <begin position="93"/>
        <end position="102"/>
    </location>
</feature>
<feature type="coiled-coil region" evidence="1">
    <location>
        <begin position="263"/>
        <end position="290"/>
    </location>
</feature>
<dbReference type="GeneID" id="108851026"/>
<dbReference type="Proteomes" id="UP000504610">
    <property type="component" value="Chromosome 4"/>
</dbReference>
<feature type="region of interest" description="Disordered" evidence="2">
    <location>
        <begin position="79"/>
        <end position="132"/>
    </location>
</feature>
<evidence type="ECO:0000313" key="3">
    <source>
        <dbReference type="Proteomes" id="UP000504610"/>
    </source>
</evidence>
<accession>A0A9W3DJK6</accession>
<organism evidence="3 4">
    <name type="scientific">Raphanus sativus</name>
    <name type="common">Radish</name>
    <name type="synonym">Raphanus raphanistrum var. sativus</name>
    <dbReference type="NCBI Taxonomy" id="3726"/>
    <lineage>
        <taxon>Eukaryota</taxon>
        <taxon>Viridiplantae</taxon>
        <taxon>Streptophyta</taxon>
        <taxon>Embryophyta</taxon>
        <taxon>Tracheophyta</taxon>
        <taxon>Spermatophyta</taxon>
        <taxon>Magnoliopsida</taxon>
        <taxon>eudicotyledons</taxon>
        <taxon>Gunneridae</taxon>
        <taxon>Pentapetalae</taxon>
        <taxon>rosids</taxon>
        <taxon>malvids</taxon>
        <taxon>Brassicales</taxon>
        <taxon>Brassicaceae</taxon>
        <taxon>Brassiceae</taxon>
        <taxon>Raphanus</taxon>
    </lineage>
</organism>
<dbReference type="PANTHER" id="PTHR33924">
    <property type="entry name" value="CATION-TRANSPORTING ATPASE"/>
    <property type="match status" value="1"/>
</dbReference>
<dbReference type="PANTHER" id="PTHR33924:SF4">
    <property type="match status" value="1"/>
</dbReference>
<keyword evidence="3" id="KW-1185">Reference proteome</keyword>
<sequence length="351" mass="38776">MLCLTRIAKDDSRETRGGERVHVDAVVSNINNNSVLKPPTESLVVSPRDASVPHPLLFGMSSALERAESMRQWKEMKQNGFLSGALGGPVASRPRKSRRRRRGDSSKKGNQVPDTKDQHVTAPPPSGLLTGMKPGIIRHVRSKEQVYSVLESLIRNADSNARDSTRQDKLSDHDIPFTDPEQAKSLAVEAATVASQWLDFLHQDLSERLSAAQDSRNRVDDTLKAELPLLVSSANQESSTSGGDVSLDETVTEAHQMKWSAKFDEFKKQLQDQEKDLETALNQVKDMQSQCNEGLRQMKEASFLALLQYMCSLGKDSTNQETNLAVQAAAASIFSTCRYLLSKMKPPPNSS</sequence>
<dbReference type="RefSeq" id="XP_056863878.1">
    <property type="nucleotide sequence ID" value="XM_057007898.1"/>
</dbReference>
<reference evidence="4" key="2">
    <citation type="submission" date="2025-08" db="UniProtKB">
        <authorList>
            <consortium name="RefSeq"/>
        </authorList>
    </citation>
    <scope>IDENTIFICATION</scope>
    <source>
        <tissue evidence="4">Leaf</tissue>
    </source>
</reference>
<reference evidence="3" key="1">
    <citation type="journal article" date="2019" name="Database">
        <title>The radish genome database (RadishGD): an integrated information resource for radish genomics.</title>
        <authorList>
            <person name="Yu H.J."/>
            <person name="Baek S."/>
            <person name="Lee Y.J."/>
            <person name="Cho A."/>
            <person name="Mun J.H."/>
        </authorList>
    </citation>
    <scope>NUCLEOTIDE SEQUENCE [LARGE SCALE GENOMIC DNA]</scope>
    <source>
        <strain evidence="3">cv. WK10039</strain>
    </source>
</reference>
<keyword evidence="1" id="KW-0175">Coiled coil</keyword>
<protein>
    <submittedName>
        <fullName evidence="4">Uncharacterized protein LOC108851026</fullName>
    </submittedName>
</protein>
<evidence type="ECO:0000256" key="1">
    <source>
        <dbReference type="SAM" id="Coils"/>
    </source>
</evidence>
<evidence type="ECO:0000313" key="4">
    <source>
        <dbReference type="RefSeq" id="XP_056863878.1"/>
    </source>
</evidence>
<dbReference type="AlphaFoldDB" id="A0A9W3DJK6"/>
<proteinExistence type="predicted"/>
<gene>
    <name evidence="4" type="primary">LOC108851026</name>
</gene>
<name>A0A9W3DJK6_RAPSA</name>
<dbReference type="OrthoDB" id="1112021at2759"/>
<dbReference type="KEGG" id="rsz:108851026"/>
<evidence type="ECO:0000256" key="2">
    <source>
        <dbReference type="SAM" id="MobiDB-lite"/>
    </source>
</evidence>